<evidence type="ECO:0000313" key="1">
    <source>
        <dbReference type="EMBL" id="SJM70097.1"/>
    </source>
</evidence>
<keyword evidence="2" id="KW-1185">Reference proteome</keyword>
<name>A0A1R4GPK3_9GAMM</name>
<proteinExistence type="predicted"/>
<dbReference type="Proteomes" id="UP000188357">
    <property type="component" value="Unassembled WGS sequence"/>
</dbReference>
<gene>
    <name evidence="1" type="ORF">A1232T_00898</name>
</gene>
<accession>A0A1R4GPK3</accession>
<reference evidence="1 2" key="1">
    <citation type="submission" date="2017-02" db="EMBL/GenBank/DDBJ databases">
        <authorList>
            <person name="Peterson S.W."/>
        </authorList>
    </citation>
    <scope>NUCLEOTIDE SEQUENCE [LARGE SCALE GENOMIC DNA]</scope>
    <source>
        <strain evidence="1">Psychrobacter_piechaudii</strain>
    </source>
</reference>
<protein>
    <submittedName>
        <fullName evidence="1">Uncharacterized protein</fullName>
    </submittedName>
</protein>
<organism evidence="1 2">
    <name type="scientific">Psychrobacter piechaudii</name>
    <dbReference type="NCBI Taxonomy" id="1945521"/>
    <lineage>
        <taxon>Bacteria</taxon>
        <taxon>Pseudomonadati</taxon>
        <taxon>Pseudomonadota</taxon>
        <taxon>Gammaproteobacteria</taxon>
        <taxon>Moraxellales</taxon>
        <taxon>Moraxellaceae</taxon>
        <taxon>Psychrobacter</taxon>
    </lineage>
</organism>
<dbReference type="RefSeq" id="WP_077450711.1">
    <property type="nucleotide sequence ID" value="NZ_FUGE01000104.1"/>
</dbReference>
<dbReference type="STRING" id="1945521.A1232T_00898"/>
<evidence type="ECO:0000313" key="2">
    <source>
        <dbReference type="Proteomes" id="UP000188357"/>
    </source>
</evidence>
<dbReference type="AlphaFoldDB" id="A0A1R4GPK3"/>
<sequence length="103" mass="12517">MASLELYFEPMLTSRQRLLCRMFWKKCKIEQFDDIVKQINYLQECFELPDPSEVFAILDYCYVYDNRYQCQVCRQLRRINSPLELKQTIETPWRCKSCLLLTA</sequence>
<dbReference type="OrthoDB" id="6658605at2"/>
<dbReference type="EMBL" id="FUGE01000104">
    <property type="protein sequence ID" value="SJM70097.1"/>
    <property type="molecule type" value="Genomic_DNA"/>
</dbReference>